<proteinExistence type="predicted"/>
<dbReference type="RefSeq" id="WP_065577396.1">
    <property type="nucleotide sequence ID" value="NZ_JBNGCH010000918.1"/>
</dbReference>
<reference evidence="2" key="1">
    <citation type="submission" date="2016-06" db="EMBL/GenBank/DDBJ databases">
        <authorList>
            <person name="Hehemann J.-H."/>
            <person name="Arevalo P."/>
            <person name="Datta M.S."/>
            <person name="Polz M.F."/>
        </authorList>
    </citation>
    <scope>NUCLEOTIDE SEQUENCE [LARGE SCALE GENOMIC DNA]</scope>
    <source>
        <strain evidence="2">9CSC122</strain>
    </source>
</reference>
<evidence type="ECO:0000313" key="1">
    <source>
        <dbReference type="EMBL" id="OCH72286.1"/>
    </source>
</evidence>
<evidence type="ECO:0000313" key="2">
    <source>
        <dbReference type="Proteomes" id="UP000093173"/>
    </source>
</evidence>
<dbReference type="AlphaFoldDB" id="A0A1B9QUX9"/>
<name>A0A1B9QUX9_9VIBR</name>
<dbReference type="EMBL" id="MAJZ01000918">
    <property type="protein sequence ID" value="OCH72286.1"/>
    <property type="molecule type" value="Genomic_DNA"/>
</dbReference>
<organism evidence="1 2">
    <name type="scientific">Vibrio genomosp. F10</name>
    <dbReference type="NCBI Taxonomy" id="723171"/>
    <lineage>
        <taxon>Bacteria</taxon>
        <taxon>Pseudomonadati</taxon>
        <taxon>Pseudomonadota</taxon>
        <taxon>Gammaproteobacteria</taxon>
        <taxon>Vibrionales</taxon>
        <taxon>Vibrionaceae</taxon>
        <taxon>Vibrio</taxon>
    </lineage>
</organism>
<gene>
    <name evidence="1" type="ORF">A6E14_15760</name>
</gene>
<accession>A0A1B9QUX9</accession>
<dbReference type="Proteomes" id="UP000093173">
    <property type="component" value="Unassembled WGS sequence"/>
</dbReference>
<protein>
    <submittedName>
        <fullName evidence="1">Uncharacterized protein</fullName>
    </submittedName>
</protein>
<comment type="caution">
    <text evidence="1">The sequence shown here is derived from an EMBL/GenBank/DDBJ whole genome shotgun (WGS) entry which is preliminary data.</text>
</comment>
<keyword evidence="2" id="KW-1185">Reference proteome</keyword>
<sequence length="87" mass="9833">MNKHLIPLLVTASFFSTHTLAEEEYSYIATPVATQLDDLLDDDRERLIVIAACHSQYMGGKYITQELIFGAFMTIEINLSLKIIRVA</sequence>